<evidence type="ECO:0000313" key="13">
    <source>
        <dbReference type="Proteomes" id="UP001057498"/>
    </source>
</evidence>
<dbReference type="PRINTS" id="PR00781">
    <property type="entry name" value="LIPOSIGPTASE"/>
</dbReference>
<dbReference type="Proteomes" id="UP001057498">
    <property type="component" value="Chromosome"/>
</dbReference>
<comment type="pathway">
    <text evidence="9">Protein modification; lipoprotein biosynthesis (signal peptide cleavage).</text>
</comment>
<keyword evidence="13" id="KW-1185">Reference proteome</keyword>
<evidence type="ECO:0000256" key="5">
    <source>
        <dbReference type="ARBA" id="ARBA00022750"/>
    </source>
</evidence>
<gene>
    <name evidence="9 12" type="primary">lspA</name>
    <name evidence="12" type="ORF">CATMQ487_41260</name>
</gene>
<dbReference type="PROSITE" id="PS00855">
    <property type="entry name" value="SPASE_II"/>
    <property type="match status" value="1"/>
</dbReference>
<evidence type="ECO:0000256" key="6">
    <source>
        <dbReference type="ARBA" id="ARBA00022801"/>
    </source>
</evidence>
<dbReference type="PANTHER" id="PTHR33695:SF1">
    <property type="entry name" value="LIPOPROTEIN SIGNAL PEPTIDASE"/>
    <property type="match status" value="1"/>
</dbReference>
<sequence>MATKKSRSPSAPNRPSLTTWLSLALLVILLDQLTKVLIVGRFAYGDSVLVTDWFNLVRVHNTGAAFSFLAQAAGWQRWFFVVLGVGASAMFIWMLRSHAGQKLFSFAVAMLLGGAIGNVIDRLWHGYVVDFLQFHWGFLAPLFSGGYFPAFNLADSAITLGAVCLILDELLRVRRG</sequence>
<keyword evidence="7 9" id="KW-1133">Transmembrane helix</keyword>
<dbReference type="PANTHER" id="PTHR33695">
    <property type="entry name" value="LIPOPROTEIN SIGNAL PEPTIDASE"/>
    <property type="match status" value="1"/>
</dbReference>
<feature type="transmembrane region" description="Helical" evidence="9">
    <location>
        <begin position="20"/>
        <end position="44"/>
    </location>
</feature>
<keyword evidence="12" id="KW-0449">Lipoprotein</keyword>
<evidence type="ECO:0000256" key="4">
    <source>
        <dbReference type="ARBA" id="ARBA00022692"/>
    </source>
</evidence>
<dbReference type="InterPro" id="IPR001872">
    <property type="entry name" value="Peptidase_A8"/>
</dbReference>
<dbReference type="RefSeq" id="WP_251970375.1">
    <property type="nucleotide sequence ID" value="NZ_AP025730.1"/>
</dbReference>
<feature type="transmembrane region" description="Helical" evidence="9">
    <location>
        <begin position="147"/>
        <end position="167"/>
    </location>
</feature>
<protein>
    <recommendedName>
        <fullName evidence="9">Lipoprotein signal peptidase</fullName>
        <ecNumber evidence="9">3.4.23.36</ecNumber>
    </recommendedName>
    <alternativeName>
        <fullName evidence="9">Prolipoprotein signal peptidase</fullName>
    </alternativeName>
    <alternativeName>
        <fullName evidence="9">Signal peptidase II</fullName>
        <shortName evidence="9">SPase II</shortName>
    </alternativeName>
</protein>
<proteinExistence type="inferred from homology"/>
<comment type="similarity">
    <text evidence="1 9 11">Belongs to the peptidase A8 family.</text>
</comment>
<dbReference type="Pfam" id="PF01252">
    <property type="entry name" value="Peptidase_A8"/>
    <property type="match status" value="1"/>
</dbReference>
<feature type="transmembrane region" description="Helical" evidence="9">
    <location>
        <begin position="78"/>
        <end position="96"/>
    </location>
</feature>
<dbReference type="NCBIfam" id="TIGR00077">
    <property type="entry name" value="lspA"/>
    <property type="match status" value="1"/>
</dbReference>
<dbReference type="HAMAP" id="MF_00161">
    <property type="entry name" value="LspA"/>
    <property type="match status" value="1"/>
</dbReference>
<keyword evidence="8 9" id="KW-0472">Membrane</keyword>
<evidence type="ECO:0000256" key="2">
    <source>
        <dbReference type="ARBA" id="ARBA00022475"/>
    </source>
</evidence>
<dbReference type="EMBL" id="AP025730">
    <property type="protein sequence ID" value="BDI07156.1"/>
    <property type="molecule type" value="Genomic_DNA"/>
</dbReference>
<evidence type="ECO:0000313" key="12">
    <source>
        <dbReference type="EMBL" id="BDI07156.1"/>
    </source>
</evidence>
<evidence type="ECO:0000256" key="7">
    <source>
        <dbReference type="ARBA" id="ARBA00022989"/>
    </source>
</evidence>
<evidence type="ECO:0000256" key="8">
    <source>
        <dbReference type="ARBA" id="ARBA00023136"/>
    </source>
</evidence>
<evidence type="ECO:0000256" key="1">
    <source>
        <dbReference type="ARBA" id="ARBA00006139"/>
    </source>
</evidence>
<organism evidence="12 13">
    <name type="scientific">Sphaerotilus microaerophilus</name>
    <dbReference type="NCBI Taxonomy" id="2914710"/>
    <lineage>
        <taxon>Bacteria</taxon>
        <taxon>Pseudomonadati</taxon>
        <taxon>Pseudomonadota</taxon>
        <taxon>Betaproteobacteria</taxon>
        <taxon>Burkholderiales</taxon>
        <taxon>Sphaerotilaceae</taxon>
        <taxon>Sphaerotilus</taxon>
    </lineage>
</organism>
<accession>A0ABM7YRD7</accession>
<keyword evidence="3 9" id="KW-0645">Protease</keyword>
<dbReference type="EC" id="3.4.23.36" evidence="9"/>
<evidence type="ECO:0000256" key="11">
    <source>
        <dbReference type="RuleBase" id="RU004181"/>
    </source>
</evidence>
<evidence type="ECO:0000256" key="9">
    <source>
        <dbReference type="HAMAP-Rule" id="MF_00161"/>
    </source>
</evidence>
<evidence type="ECO:0000256" key="10">
    <source>
        <dbReference type="RuleBase" id="RU000594"/>
    </source>
</evidence>
<comment type="subcellular location">
    <subcellularLocation>
        <location evidence="9">Cell membrane</location>
        <topology evidence="9">Multi-pass membrane protein</topology>
    </subcellularLocation>
</comment>
<feature type="transmembrane region" description="Helical" evidence="9">
    <location>
        <begin position="103"/>
        <end position="127"/>
    </location>
</feature>
<keyword evidence="2 9" id="KW-1003">Cell membrane</keyword>
<keyword evidence="4 9" id="KW-0812">Transmembrane</keyword>
<evidence type="ECO:0000256" key="3">
    <source>
        <dbReference type="ARBA" id="ARBA00022670"/>
    </source>
</evidence>
<comment type="catalytic activity">
    <reaction evidence="9 10">
        <text>Release of signal peptides from bacterial membrane prolipoproteins. Hydrolyzes -Xaa-Yaa-Zaa-|-(S,diacylglyceryl)Cys-, in which Xaa is hydrophobic (preferably Leu), and Yaa (Ala or Ser) and Zaa (Gly or Ala) have small, neutral side chains.</text>
        <dbReference type="EC" id="3.4.23.36"/>
    </reaction>
</comment>
<feature type="active site" evidence="9">
    <location>
        <position position="155"/>
    </location>
</feature>
<reference evidence="12" key="1">
    <citation type="submission" date="2022-04" db="EMBL/GenBank/DDBJ databases">
        <title>Whole genome sequence of Sphaerotilus sp. FB-5.</title>
        <authorList>
            <person name="Takeda M."/>
            <person name="Narihara S."/>
            <person name="Akimoto M."/>
            <person name="Akimoto R."/>
            <person name="Nishiyashiki S."/>
            <person name="Murakami T."/>
        </authorList>
    </citation>
    <scope>NUCLEOTIDE SEQUENCE</scope>
    <source>
        <strain evidence="12">FB-5</strain>
    </source>
</reference>
<keyword evidence="6 9" id="KW-0378">Hydrolase</keyword>
<keyword evidence="5 9" id="KW-0064">Aspartyl protease</keyword>
<feature type="active site" evidence="9">
    <location>
        <position position="130"/>
    </location>
</feature>
<comment type="function">
    <text evidence="9 10">This protein specifically catalyzes the removal of signal peptides from prolipoproteins.</text>
</comment>
<name>A0ABM7YRD7_9BURK</name>